<dbReference type="Proteomes" id="UP001190926">
    <property type="component" value="Unassembled WGS sequence"/>
</dbReference>
<reference evidence="3 4" key="1">
    <citation type="journal article" date="2021" name="Nat. Commun.">
        <title>Incipient diploidization of the medicinal plant Perilla within 10,000 years.</title>
        <authorList>
            <person name="Zhang Y."/>
            <person name="Shen Q."/>
            <person name="Leng L."/>
            <person name="Zhang D."/>
            <person name="Chen S."/>
            <person name="Shi Y."/>
            <person name="Ning Z."/>
            <person name="Chen S."/>
        </authorList>
    </citation>
    <scope>NUCLEOTIDE SEQUENCE [LARGE SCALE GENOMIC DNA]</scope>
    <source>
        <strain evidence="4">cv. PC099</strain>
    </source>
</reference>
<keyword evidence="4" id="KW-1185">Reference proteome</keyword>
<evidence type="ECO:0000313" key="4">
    <source>
        <dbReference type="Proteomes" id="UP001190926"/>
    </source>
</evidence>
<evidence type="ECO:0000313" key="3">
    <source>
        <dbReference type="EMBL" id="KAH6831579.1"/>
    </source>
</evidence>
<feature type="domain" description="FAR1" evidence="1">
    <location>
        <begin position="35"/>
        <end position="128"/>
    </location>
</feature>
<dbReference type="Pfam" id="PF03101">
    <property type="entry name" value="FAR1"/>
    <property type="match status" value="1"/>
</dbReference>
<evidence type="ECO:0000259" key="2">
    <source>
        <dbReference type="Pfam" id="PF10551"/>
    </source>
</evidence>
<protein>
    <recommendedName>
        <fullName evidence="5">Protein FAR1-RELATED SEQUENCE</fullName>
    </recommendedName>
</protein>
<dbReference type="Pfam" id="PF10551">
    <property type="entry name" value="MULE"/>
    <property type="match status" value="1"/>
</dbReference>
<organism evidence="3 4">
    <name type="scientific">Perilla frutescens var. hirtella</name>
    <name type="common">Perilla citriodora</name>
    <name type="synonym">Perilla setoyensis</name>
    <dbReference type="NCBI Taxonomy" id="608512"/>
    <lineage>
        <taxon>Eukaryota</taxon>
        <taxon>Viridiplantae</taxon>
        <taxon>Streptophyta</taxon>
        <taxon>Embryophyta</taxon>
        <taxon>Tracheophyta</taxon>
        <taxon>Spermatophyta</taxon>
        <taxon>Magnoliopsida</taxon>
        <taxon>eudicotyledons</taxon>
        <taxon>Gunneridae</taxon>
        <taxon>Pentapetalae</taxon>
        <taxon>asterids</taxon>
        <taxon>lamiids</taxon>
        <taxon>Lamiales</taxon>
        <taxon>Lamiaceae</taxon>
        <taxon>Nepetoideae</taxon>
        <taxon>Elsholtzieae</taxon>
        <taxon>Perilla</taxon>
    </lineage>
</organism>
<proteinExistence type="predicted"/>
<dbReference type="InterPro" id="IPR004330">
    <property type="entry name" value="FAR1_DNA_bnd_dom"/>
</dbReference>
<name>A0AAD4P957_PERFH</name>
<comment type="caution">
    <text evidence="3">The sequence shown here is derived from an EMBL/GenBank/DDBJ whole genome shotgun (WGS) entry which is preliminary data.</text>
</comment>
<evidence type="ECO:0008006" key="5">
    <source>
        <dbReference type="Google" id="ProtNLM"/>
    </source>
</evidence>
<dbReference type="InterPro" id="IPR018289">
    <property type="entry name" value="MULE_transposase_dom"/>
</dbReference>
<sequence>MSVEISLGMTEYYIPHCELKPTLEQSFKTLDEGVKFYRIYAESSGFHIRLGSEKKSKDGTIIWKYVYCSREGEKNALVEVGDSSDVVKIKKRRVSKRSNCRDRIVFMFCSQKGYIVKLFEERHSHPLVSDDFKRFLKVNRNLDDVHKNFILNCARANISPMRCYRLFKEGVGSYSDVDCTGADFKNYARDLRAYIHGVDAQMVIALSRRNYAAFGDVVSFDSTYSLNMYNMIFAPFTGKDNHGKCVCFGASLLSDEDNESYSWVFEKFLKCMGNSPGMIITDQDPEMKVAIEQSFPDSRHRLCMWHIMIKVPEKAPRMLSKDDSFMKRLSDAVWELPMSGLCRTTLISESSNSLFNRYINFRSNLVEFFMHFDIAIDAQRHAYDLKESLDESTVPITKTLLEIEKHAASIYTSEMFKKVQEEIVASCFKCSVAGINHCDSGLLYDVDDGSKITHTVTYNKEDDIVKLKALFQCGDMDGSTSTPCKMMMFEQFYGSRAPSEIHVHPPILVKTKGSGSRLISKKEARKRNENKPLRMCSNCHKLSDHDARNCPA</sequence>
<dbReference type="AlphaFoldDB" id="A0AAD4P957"/>
<dbReference type="EMBL" id="SDAM02000089">
    <property type="protein sequence ID" value="KAH6831579.1"/>
    <property type="molecule type" value="Genomic_DNA"/>
</dbReference>
<evidence type="ECO:0000259" key="1">
    <source>
        <dbReference type="Pfam" id="PF03101"/>
    </source>
</evidence>
<dbReference type="PANTHER" id="PTHR47718">
    <property type="entry name" value="OS01G0519700 PROTEIN"/>
    <property type="match status" value="1"/>
</dbReference>
<dbReference type="PANTHER" id="PTHR47718:SF18">
    <property type="entry name" value="PROTEIN FAR1-RELATED SEQUENCE 5-LIKE"/>
    <property type="match status" value="1"/>
</dbReference>
<gene>
    <name evidence="3" type="ORF">C2S53_018995</name>
</gene>
<feature type="domain" description="MULE transposase" evidence="2">
    <location>
        <begin position="217"/>
        <end position="308"/>
    </location>
</feature>
<accession>A0AAD4P957</accession>